<dbReference type="EMBL" id="KZ613478">
    <property type="protein sequence ID" value="PMD22329.1"/>
    <property type="molecule type" value="Genomic_DNA"/>
</dbReference>
<proteinExistence type="predicted"/>
<feature type="coiled-coil region" evidence="1">
    <location>
        <begin position="1140"/>
        <end position="1167"/>
    </location>
</feature>
<name>A0A2J6Q7T0_9HELO</name>
<feature type="chain" id="PRO_5014463557" evidence="3">
    <location>
        <begin position="24"/>
        <end position="1609"/>
    </location>
</feature>
<accession>A0A2J6Q7T0</accession>
<feature type="region of interest" description="Disordered" evidence="2">
    <location>
        <begin position="548"/>
        <end position="570"/>
    </location>
</feature>
<keyword evidence="3" id="KW-0732">Signal</keyword>
<dbReference type="PANTHER" id="PTHR38886:SF1">
    <property type="entry name" value="NACHT-NTPASE AND P-LOOP NTPASES N-TERMINAL DOMAIN-CONTAINING PROTEIN"/>
    <property type="match status" value="1"/>
</dbReference>
<dbReference type="STRING" id="1745343.A0A2J6Q7T0"/>
<evidence type="ECO:0000256" key="3">
    <source>
        <dbReference type="SAM" id="SignalP"/>
    </source>
</evidence>
<protein>
    <submittedName>
        <fullName evidence="6">Uncharacterized protein</fullName>
    </submittedName>
</protein>
<feature type="compositionally biased region" description="Basic and acidic residues" evidence="2">
    <location>
        <begin position="701"/>
        <end position="710"/>
    </location>
</feature>
<feature type="compositionally biased region" description="Polar residues" evidence="2">
    <location>
        <begin position="730"/>
        <end position="740"/>
    </location>
</feature>
<feature type="domain" description="Ubiquitin-like" evidence="5">
    <location>
        <begin position="400"/>
        <end position="478"/>
    </location>
</feature>
<keyword evidence="7" id="KW-1185">Reference proteome</keyword>
<dbReference type="OrthoDB" id="3045089at2759"/>
<evidence type="ECO:0000313" key="7">
    <source>
        <dbReference type="Proteomes" id="UP000235672"/>
    </source>
</evidence>
<dbReference type="InterPro" id="IPR054464">
    <property type="entry name" value="ULD_fung"/>
</dbReference>
<dbReference type="Proteomes" id="UP000235672">
    <property type="component" value="Unassembled WGS sequence"/>
</dbReference>
<dbReference type="Pfam" id="PF22893">
    <property type="entry name" value="ULD_2"/>
    <property type="match status" value="1"/>
</dbReference>
<evidence type="ECO:0000259" key="5">
    <source>
        <dbReference type="Pfam" id="PF22893"/>
    </source>
</evidence>
<feature type="region of interest" description="Disordered" evidence="2">
    <location>
        <begin position="688"/>
        <end position="746"/>
    </location>
</feature>
<feature type="signal peptide" evidence="3">
    <location>
        <begin position="1"/>
        <end position="23"/>
    </location>
</feature>
<organism evidence="6 7">
    <name type="scientific">Hyaloscypha hepaticicola</name>
    <dbReference type="NCBI Taxonomy" id="2082293"/>
    <lineage>
        <taxon>Eukaryota</taxon>
        <taxon>Fungi</taxon>
        <taxon>Dikarya</taxon>
        <taxon>Ascomycota</taxon>
        <taxon>Pezizomycotina</taxon>
        <taxon>Leotiomycetes</taxon>
        <taxon>Helotiales</taxon>
        <taxon>Hyaloscyphaceae</taxon>
        <taxon>Hyaloscypha</taxon>
    </lineage>
</organism>
<sequence length="1609" mass="179012">MSFGWSVGDIVAALQLLNKVVGALKDTGGASSEYQHVTNFLGVLTVTLQHLKALQAVPLDPDLAESLKQHCEVIQGPLTSFREWISSRFERDLGPDSTRLKVLTTGRKLQWALSTAKDVKILEGKIGGHLAAISIVLSQQVIQTTLQIPAEIQARIAHTIDTAVDIRISPLTLKVHKEVAALAAAEKASSKHIKETIQDVQKDNAAEIQKHSQNITLDLEQKFSTLSASQQPFRESLSAIQDRSQTLLEAVKTQSINIHANSETMKGQVLDLSIRQSQSTNIVLRAVRKENQRTVSALQTHASTSQHQALSLHKKLDRMIWLMGTAKDRMGNLSMVQNSAHPSASNSEIEKAIRNLQQGVWLLVSALHVLMRELIHLLAPYMFAIYRTSIQPLLLYGDHFLFEDAIGRRKWLPCLQFQHWEKFYGLLVDSFQGEAGLSRILNGQFVVLNGFNEVPIHKKMWRSGIQPKSRVHMAMILKSSAIKKGKCATPSCPGRVDFEKDETTRLCPVCGKHLLTLKDTVTDDDEFTAKASFSFDFGSEIQIPILTSPFDSPTSTKESKSPLAPVKSQPRIKAGKAIKHSLAASDNDIAAFKRVVWQDSIEQLPEQVANTPTGVKFIRRQSRRTRDIKLRQKPVSPTYDRKIEGSRVPRWAPIPPTPPIPPMSPIPPLPPVPSIPPMSLLVNHRQISPSPTLEDLPSRSGSEDRKRDLARNIIESVTRSFGSEEEDTMQQETGNLPSLNKESESDKERGCSNCIEVHSECLPLGRESSGMRCYHCITWDLTCSYMSSRNYPSSSHTGPEDGTSANDEQTDIGQRYPLPPFPSLKRTSEQIALHKLRAKLIEMGLGVYYDLLVDNGFSSWNSILHWLNLKDSDFDDPSIRNQLFWQQIPEALNSLPKKLLSPTQNTYLAGGPARGNHGAANLAHSLGKRFDHSGNPEDDKRSAQIAFQAVKATIPGSPQYGFQLTIMAGVISSRGSPKAFHNAITIGEMALEHTPEDHPQRAGRLFNVGMYHLKLFQGSNILNDQENARLYFGQSWNCPNTIPSVRVGSARKLAKTLADRKLWPESSKILHDAISLVPLISSHMLGNTDKQHLLADLAGLASLAAAVLLEAQEPAFTALSQLELGRGVIGGQLLDMRTDISRMRKHNKRLAEDFQRLRDELDATATTSEAMVTSDSRVSRRYRVEEEFKLLLKRIKKVEGFESFLDLPTEEELPELAGKKTVVVLNISPYRCDAFLLQAGKPIRNIHLETTGEEVKTKSRELKASNTGLTGVLRWLWDKITGPILKQLDYIKDSSPPFHITSRAMFGGFPLDHWRTSLYTPQGCTAMGPLTPSSTERRDSSSIKALLHEQKTCTVEHSATGESPPKGLGNAVLVAMERTPHGPGLKPKRLPHVMKEIDRVRKLCHEINLNLREPKQCKDAPLAALPSCLIFHFGGHGLTTVGVADDDRQPPFLAYLSACKTGSTEVARLVDESINLASACHLASFRYVVGTLWEVFDAYCPDVARVVYETLRDEGMHDEAVARGLHFPVRQLREGRIWAKVMIGRGDREGDISEEVIDEKTDERESEYSDVETWEVDNVESRMRNVKNSGKGSVKNKDIGCFWLWGATP</sequence>
<keyword evidence="1" id="KW-0175">Coiled coil</keyword>
<reference evidence="6 7" key="1">
    <citation type="submission" date="2016-05" db="EMBL/GenBank/DDBJ databases">
        <title>A degradative enzymes factory behind the ericoid mycorrhizal symbiosis.</title>
        <authorList>
            <consortium name="DOE Joint Genome Institute"/>
            <person name="Martino E."/>
            <person name="Morin E."/>
            <person name="Grelet G."/>
            <person name="Kuo A."/>
            <person name="Kohler A."/>
            <person name="Daghino S."/>
            <person name="Barry K."/>
            <person name="Choi C."/>
            <person name="Cichocki N."/>
            <person name="Clum A."/>
            <person name="Copeland A."/>
            <person name="Hainaut M."/>
            <person name="Haridas S."/>
            <person name="Labutti K."/>
            <person name="Lindquist E."/>
            <person name="Lipzen A."/>
            <person name="Khouja H.-R."/>
            <person name="Murat C."/>
            <person name="Ohm R."/>
            <person name="Olson A."/>
            <person name="Spatafora J."/>
            <person name="Veneault-Fourrey C."/>
            <person name="Henrissat B."/>
            <person name="Grigoriev I."/>
            <person name="Martin F."/>
            <person name="Perotto S."/>
        </authorList>
    </citation>
    <scope>NUCLEOTIDE SEQUENCE [LARGE SCALE GENOMIC DNA]</scope>
    <source>
        <strain evidence="6 7">UAMH 7357</strain>
    </source>
</reference>
<evidence type="ECO:0000259" key="4">
    <source>
        <dbReference type="Pfam" id="PF12770"/>
    </source>
</evidence>
<dbReference type="PANTHER" id="PTHR38886">
    <property type="entry name" value="SESA DOMAIN-CONTAINING PROTEIN"/>
    <property type="match status" value="1"/>
</dbReference>
<dbReference type="InterPro" id="IPR024983">
    <property type="entry name" value="CHAT_dom"/>
</dbReference>
<feature type="domain" description="CHAT" evidence="4">
    <location>
        <begin position="1451"/>
        <end position="1523"/>
    </location>
</feature>
<feature type="region of interest" description="Disordered" evidence="2">
    <location>
        <begin position="790"/>
        <end position="814"/>
    </location>
</feature>
<evidence type="ECO:0000256" key="1">
    <source>
        <dbReference type="SAM" id="Coils"/>
    </source>
</evidence>
<dbReference type="Pfam" id="PF12770">
    <property type="entry name" value="CHAT"/>
    <property type="match status" value="1"/>
</dbReference>
<gene>
    <name evidence="6" type="ORF">NA56DRAFT_748100</name>
</gene>
<evidence type="ECO:0000256" key="2">
    <source>
        <dbReference type="SAM" id="MobiDB-lite"/>
    </source>
</evidence>
<evidence type="ECO:0000313" key="6">
    <source>
        <dbReference type="EMBL" id="PMD22329.1"/>
    </source>
</evidence>